<keyword evidence="3" id="KW-0378">Hydrolase</keyword>
<keyword evidence="2 6" id="KW-0732">Signal</keyword>
<dbReference type="InterPro" id="IPR017853">
    <property type="entry name" value="GH"/>
</dbReference>
<dbReference type="PANTHER" id="PTHR10353:SF137">
    <property type="entry name" value="MYROSINASE 3-RELATED"/>
    <property type="match status" value="1"/>
</dbReference>
<dbReference type="GO" id="GO:0005975">
    <property type="term" value="P:carbohydrate metabolic process"/>
    <property type="evidence" value="ECO:0007669"/>
    <property type="project" value="InterPro"/>
</dbReference>
<dbReference type="PROSITE" id="PS00653">
    <property type="entry name" value="GLYCOSYL_HYDROL_F1_2"/>
    <property type="match status" value="1"/>
</dbReference>
<sequence>MALGLCSLLLPLSLLILMVAAQEHTEQKDVHRSSFPTGFIFGAASAAYQYEGAAAEGHRGPSIWDTFTHDHPEAIADRSTGDVAIDFYHRSKEDMGFLKYMGMDAFRFSISWSRILPNGSLSGGVNQEGVDYYNTLINDLLDHGLQPFVTLFHWDLPQGLESQYQGFLSPSIVNDFRDYSEICFKEFGDRVKHWITMNEPWTFCDRGYSSGIFAPGRCSPWTEGKCTEGDSGREPYLCAHHQLLSHAAAVKRYRRKYQVSSTSIYIHVSYLIIYICRQATQKGMIGITLITHWFVPYSNSKSDEDAVSRALDFMFGWFMDPLTQGDYPFTMRAIVGNRLPKFTAKQSKMVRGSFDFIGLNYYTTYFANSISLLTKLNASYETDSYTLQSGKRQGTPIGTQAASDWLFVYPEGIREALLYLKNRYNNPIIYITENGNLNHHVSLSLLGVDEVNNASWPLNEALQDDMRVDYYKNHLYFVEKAIRDGVDVRGYFAWSLLDNFEWSDGYTVRFGIVYVDYRNGLKRYPKTSAHWFQEVLNN</sequence>
<dbReference type="EMBL" id="HG996474">
    <property type="protein sequence ID" value="CAG1834942.1"/>
    <property type="molecule type" value="Genomic_DNA"/>
</dbReference>
<feature type="signal peptide" evidence="6">
    <location>
        <begin position="1"/>
        <end position="21"/>
    </location>
</feature>
<dbReference type="GO" id="GO:0004565">
    <property type="term" value="F:beta-galactosidase activity"/>
    <property type="evidence" value="ECO:0007669"/>
    <property type="project" value="UniProtKB-ARBA"/>
</dbReference>
<dbReference type="SUPFAM" id="SSF51445">
    <property type="entry name" value="(Trans)glycosidases"/>
    <property type="match status" value="1"/>
</dbReference>
<dbReference type="PANTHER" id="PTHR10353">
    <property type="entry name" value="GLYCOSYL HYDROLASE"/>
    <property type="match status" value="1"/>
</dbReference>
<name>A0A8D7F019_MUSAM</name>
<gene>
    <name evidence="7" type="ORF">GSMUA_230470.1</name>
</gene>
<comment type="similarity">
    <text evidence="1 5">Belongs to the glycosyl hydrolase 1 family.</text>
</comment>
<evidence type="ECO:0000256" key="6">
    <source>
        <dbReference type="SAM" id="SignalP"/>
    </source>
</evidence>
<evidence type="ECO:0000256" key="5">
    <source>
        <dbReference type="RuleBase" id="RU003690"/>
    </source>
</evidence>
<feature type="chain" id="PRO_5034944078" evidence="6">
    <location>
        <begin position="22"/>
        <end position="538"/>
    </location>
</feature>
<dbReference type="Gene3D" id="3.20.20.80">
    <property type="entry name" value="Glycosidases"/>
    <property type="match status" value="1"/>
</dbReference>
<evidence type="ECO:0000256" key="4">
    <source>
        <dbReference type="ARBA" id="ARBA00023295"/>
    </source>
</evidence>
<keyword evidence="4" id="KW-0326">Glycosidase</keyword>
<organism evidence="7">
    <name type="scientific">Musa acuminata subsp. malaccensis</name>
    <name type="common">Wild banana</name>
    <name type="synonym">Musa malaccensis</name>
    <dbReference type="NCBI Taxonomy" id="214687"/>
    <lineage>
        <taxon>Eukaryota</taxon>
        <taxon>Viridiplantae</taxon>
        <taxon>Streptophyta</taxon>
        <taxon>Embryophyta</taxon>
        <taxon>Tracheophyta</taxon>
        <taxon>Spermatophyta</taxon>
        <taxon>Magnoliopsida</taxon>
        <taxon>Liliopsida</taxon>
        <taxon>Zingiberales</taxon>
        <taxon>Musaceae</taxon>
        <taxon>Musa</taxon>
    </lineage>
</organism>
<dbReference type="InterPro" id="IPR001360">
    <property type="entry name" value="Glyco_hydro_1"/>
</dbReference>
<dbReference type="GO" id="GO:0008422">
    <property type="term" value="F:beta-glucosidase activity"/>
    <property type="evidence" value="ECO:0007669"/>
    <property type="project" value="UniProtKB-ARBA"/>
</dbReference>
<evidence type="ECO:0000313" key="7">
    <source>
        <dbReference type="EMBL" id="CAG1834942.1"/>
    </source>
</evidence>
<dbReference type="GO" id="GO:0033907">
    <property type="term" value="F:beta-D-fucosidase activity"/>
    <property type="evidence" value="ECO:0007669"/>
    <property type="project" value="UniProtKB-ARBA"/>
</dbReference>
<dbReference type="Pfam" id="PF00232">
    <property type="entry name" value="Glyco_hydro_1"/>
    <property type="match status" value="1"/>
</dbReference>
<proteinExistence type="inferred from homology"/>
<evidence type="ECO:0000256" key="1">
    <source>
        <dbReference type="ARBA" id="ARBA00010838"/>
    </source>
</evidence>
<evidence type="ECO:0000256" key="3">
    <source>
        <dbReference type="ARBA" id="ARBA00022801"/>
    </source>
</evidence>
<dbReference type="AlphaFoldDB" id="A0A8D7F019"/>
<accession>A0A8D7F019</accession>
<dbReference type="InterPro" id="IPR033132">
    <property type="entry name" value="GH_1_N_CS"/>
</dbReference>
<dbReference type="PRINTS" id="PR00131">
    <property type="entry name" value="GLHYDRLASE1"/>
</dbReference>
<reference evidence="7" key="1">
    <citation type="submission" date="2021-03" db="EMBL/GenBank/DDBJ databases">
        <authorList>
            <consortium name="Genoscope - CEA"/>
            <person name="William W."/>
        </authorList>
    </citation>
    <scope>NUCLEOTIDE SEQUENCE</scope>
    <source>
        <strain evidence="7">Doubled-haploid Pahang</strain>
    </source>
</reference>
<dbReference type="FunFam" id="3.20.20.80:FF:000020">
    <property type="entry name" value="Beta-glucosidase 12"/>
    <property type="match status" value="1"/>
</dbReference>
<evidence type="ECO:0000256" key="2">
    <source>
        <dbReference type="ARBA" id="ARBA00022729"/>
    </source>
</evidence>
<protein>
    <submittedName>
        <fullName evidence="7">(wild Malaysian banana) hypothetical protein</fullName>
    </submittedName>
</protein>